<protein>
    <submittedName>
        <fullName evidence="8">Recombinase XerD</fullName>
    </submittedName>
</protein>
<evidence type="ECO:0000313" key="8">
    <source>
        <dbReference type="EMBL" id="QFZ24506.1"/>
    </source>
</evidence>
<dbReference type="Pfam" id="PF00589">
    <property type="entry name" value="Phage_integrase"/>
    <property type="match status" value="1"/>
</dbReference>
<dbReference type="InterPro" id="IPR004107">
    <property type="entry name" value="Integrase_SAM-like_N"/>
</dbReference>
<dbReference type="Gene3D" id="1.10.443.10">
    <property type="entry name" value="Intergrase catalytic core"/>
    <property type="match status" value="1"/>
</dbReference>
<feature type="domain" description="Tyr recombinase" evidence="6">
    <location>
        <begin position="165"/>
        <end position="453"/>
    </location>
</feature>
<dbReference type="CDD" id="cd00397">
    <property type="entry name" value="DNA_BRE_C"/>
    <property type="match status" value="1"/>
</dbReference>
<comment type="similarity">
    <text evidence="1">Belongs to the 'phage' integrase family.</text>
</comment>
<dbReference type="GO" id="GO:0003677">
    <property type="term" value="F:DNA binding"/>
    <property type="evidence" value="ECO:0007669"/>
    <property type="project" value="UniProtKB-UniRule"/>
</dbReference>
<keyword evidence="3 5" id="KW-0238">DNA-binding</keyword>
<evidence type="ECO:0000256" key="4">
    <source>
        <dbReference type="ARBA" id="ARBA00023172"/>
    </source>
</evidence>
<sequence length="476" mass="54419">MYKTSVDAGWLAVDGAAVLDRAGIGEGMPFVLGPDGSYDVHLNRFVRELDSWGARSEHTREAYARDLMLFGRFLHQHRGGRSIWHVDQEDLRAYKRARRRTPGFEVSASTWNRFIAALDKWVAWALHERLLDQRPFRLLEKTVFTPTGPMIVLHNAEREVDEESTAVRFLSYEDYLLWRDVGLRGQLPSGAADPLWRGRHGERNAVFADLLVCTGVRLQEASSLLVTELPLITPRRLTGDLHLPATITKRRRARTVYVSRRVLRGLHQYVEIERGELVERHRAAGTYAGAALPLGVCSAGRSTLTLADDGRARPYGQLEIKQRRELRWLGDETGPGGPLWLWLGENGMPLGWSTWQAVFRRANERCARFGLDFDVHPHTLRHTFAVHMLGLLLRETVRRLRMEPGETLLSQRVKRLLVGDPMRRLQLLLGHRNRDTVFVYLDVLDEAQEIVLSALREWDEQAEALTRVQITDDVVS</sequence>
<evidence type="ECO:0000256" key="1">
    <source>
        <dbReference type="ARBA" id="ARBA00008857"/>
    </source>
</evidence>
<dbReference type="SUPFAM" id="SSF56349">
    <property type="entry name" value="DNA breaking-rejoining enzymes"/>
    <property type="match status" value="2"/>
</dbReference>
<dbReference type="InterPro" id="IPR010998">
    <property type="entry name" value="Integrase_recombinase_N"/>
</dbReference>
<dbReference type="InterPro" id="IPR013762">
    <property type="entry name" value="Integrase-like_cat_sf"/>
</dbReference>
<dbReference type="AlphaFoldDB" id="A0A5Q0HDZ6"/>
<name>A0A5Q0HDZ6_SACSY</name>
<dbReference type="EMBL" id="CP034550">
    <property type="protein sequence ID" value="QFZ24506.1"/>
    <property type="molecule type" value="Genomic_DNA"/>
</dbReference>
<gene>
    <name evidence="8" type="ORF">EKG83_26245</name>
</gene>
<dbReference type="GO" id="GO:0015074">
    <property type="term" value="P:DNA integration"/>
    <property type="evidence" value="ECO:0007669"/>
    <property type="project" value="UniProtKB-KW"/>
</dbReference>
<keyword evidence="9" id="KW-1185">Reference proteome</keyword>
<evidence type="ECO:0000259" key="6">
    <source>
        <dbReference type="PROSITE" id="PS51898"/>
    </source>
</evidence>
<dbReference type="GO" id="GO:0006310">
    <property type="term" value="P:DNA recombination"/>
    <property type="evidence" value="ECO:0007669"/>
    <property type="project" value="UniProtKB-KW"/>
</dbReference>
<dbReference type="PANTHER" id="PTHR30349">
    <property type="entry name" value="PHAGE INTEGRASE-RELATED"/>
    <property type="match status" value="1"/>
</dbReference>
<evidence type="ECO:0000256" key="2">
    <source>
        <dbReference type="ARBA" id="ARBA00022908"/>
    </source>
</evidence>
<dbReference type="Proteomes" id="UP000325787">
    <property type="component" value="Chromosome"/>
</dbReference>
<dbReference type="InterPro" id="IPR002104">
    <property type="entry name" value="Integrase_catalytic"/>
</dbReference>
<dbReference type="PANTHER" id="PTHR30349:SF64">
    <property type="entry name" value="PROPHAGE INTEGRASE INTD-RELATED"/>
    <property type="match status" value="1"/>
</dbReference>
<dbReference type="KEGG" id="ssyi:EKG83_26245"/>
<dbReference type="Gene3D" id="1.10.150.130">
    <property type="match status" value="1"/>
</dbReference>
<dbReference type="OrthoDB" id="4020134at2"/>
<dbReference type="InterPro" id="IPR044068">
    <property type="entry name" value="CB"/>
</dbReference>
<keyword evidence="2" id="KW-0229">DNA integration</keyword>
<dbReference type="InterPro" id="IPR050090">
    <property type="entry name" value="Tyrosine_recombinase_XerCD"/>
</dbReference>
<organism evidence="8 9">
    <name type="scientific">Saccharothrix syringae</name>
    <name type="common">Nocardiopsis syringae</name>
    <dbReference type="NCBI Taxonomy" id="103733"/>
    <lineage>
        <taxon>Bacteria</taxon>
        <taxon>Bacillati</taxon>
        <taxon>Actinomycetota</taxon>
        <taxon>Actinomycetes</taxon>
        <taxon>Pseudonocardiales</taxon>
        <taxon>Pseudonocardiaceae</taxon>
        <taxon>Saccharothrix</taxon>
    </lineage>
</organism>
<evidence type="ECO:0000313" key="9">
    <source>
        <dbReference type="Proteomes" id="UP000325787"/>
    </source>
</evidence>
<keyword evidence="4" id="KW-0233">DNA recombination</keyword>
<dbReference type="RefSeq" id="WP_033434951.1">
    <property type="nucleotide sequence ID" value="NZ_CP034550.1"/>
</dbReference>
<proteinExistence type="inferred from homology"/>
<dbReference type="InterPro" id="IPR011010">
    <property type="entry name" value="DNA_brk_join_enz"/>
</dbReference>
<evidence type="ECO:0000259" key="7">
    <source>
        <dbReference type="PROSITE" id="PS51900"/>
    </source>
</evidence>
<dbReference type="PROSITE" id="PS51898">
    <property type="entry name" value="TYR_RECOMBINASE"/>
    <property type="match status" value="1"/>
</dbReference>
<evidence type="ECO:0000256" key="3">
    <source>
        <dbReference type="ARBA" id="ARBA00023125"/>
    </source>
</evidence>
<evidence type="ECO:0000256" key="5">
    <source>
        <dbReference type="PROSITE-ProRule" id="PRU01248"/>
    </source>
</evidence>
<feature type="domain" description="Core-binding (CB)" evidence="7">
    <location>
        <begin position="43"/>
        <end position="126"/>
    </location>
</feature>
<dbReference type="Pfam" id="PF02899">
    <property type="entry name" value="Phage_int_SAM_1"/>
    <property type="match status" value="1"/>
</dbReference>
<reference evidence="9" key="1">
    <citation type="journal article" date="2021" name="Curr. Microbiol.">
        <title>Complete genome of nocamycin-producing strain Saccharothrix syringae NRRL B-16468 reveals the biosynthetic potential for secondary metabolites.</title>
        <authorList>
            <person name="Mo X."/>
            <person name="Yang S."/>
        </authorList>
    </citation>
    <scope>NUCLEOTIDE SEQUENCE [LARGE SCALE GENOMIC DNA]</scope>
    <source>
        <strain evidence="9">ATCC 51364 / DSM 43886 / JCM 6844 / KCTC 9398 / NBRC 14523 / NRRL B-16468 / INA 2240</strain>
    </source>
</reference>
<dbReference type="PROSITE" id="PS51900">
    <property type="entry name" value="CB"/>
    <property type="match status" value="1"/>
</dbReference>
<accession>A0A5Q0HDZ6</accession>